<dbReference type="OrthoDB" id="10672288at2759"/>
<reference evidence="2 3" key="1">
    <citation type="submission" date="2019-01" db="EMBL/GenBank/DDBJ databases">
        <authorList>
            <person name="Sayadi A."/>
        </authorList>
    </citation>
    <scope>NUCLEOTIDE SEQUENCE [LARGE SCALE GENOMIC DNA]</scope>
</reference>
<proteinExistence type="predicted"/>
<feature type="region of interest" description="Disordered" evidence="1">
    <location>
        <begin position="112"/>
        <end position="239"/>
    </location>
</feature>
<evidence type="ECO:0000313" key="3">
    <source>
        <dbReference type="Proteomes" id="UP000410492"/>
    </source>
</evidence>
<keyword evidence="3" id="KW-1185">Reference proteome</keyword>
<accession>A0A653C2M3</accession>
<name>A0A653C2M3_CALMS</name>
<dbReference type="EMBL" id="CAACVG010006858">
    <property type="protein sequence ID" value="VEN42187.1"/>
    <property type="molecule type" value="Genomic_DNA"/>
</dbReference>
<protein>
    <submittedName>
        <fullName evidence="2">Uncharacterized protein</fullName>
    </submittedName>
</protein>
<dbReference type="Proteomes" id="UP000410492">
    <property type="component" value="Unassembled WGS sequence"/>
</dbReference>
<sequence length="352" mass="39368">MYLAPSDVPQGSNVSSVVEGMLTMRQDFDSDRPHNTKTPVCCHPPAQSPFSIFGRQGSEDSHRNVIMGLNFELTMNLLSTVRLAHEERSEPQKYVIGRKSISFQRNVWLGTKMRKDGERRPKGSKEGDEKTKGVKENKTAENKDKEEKKRDEKLVQADNASVGERKSKDKDKRDEDEKRTNNGGVDVKDNADKEEKKSETETKKGEDLTGDIASNPLRTSSNKIDNTPRSTEGLSQSKEVDEMAKVSSAITIKDIIDALSIVVTSSKVIKPGLGVQLMDISQMVVEKPKELEKLDSELSFEFDPRGRRTHCNRNSHAATILLHRRKPPAGIPAELRGTGDKEKNLNSPERMD</sequence>
<feature type="compositionally biased region" description="Basic and acidic residues" evidence="1">
    <location>
        <begin position="337"/>
        <end position="352"/>
    </location>
</feature>
<evidence type="ECO:0000256" key="1">
    <source>
        <dbReference type="SAM" id="MobiDB-lite"/>
    </source>
</evidence>
<feature type="compositionally biased region" description="Basic and acidic residues" evidence="1">
    <location>
        <begin position="113"/>
        <end position="155"/>
    </location>
</feature>
<dbReference type="AlphaFoldDB" id="A0A653C2M3"/>
<feature type="region of interest" description="Disordered" evidence="1">
    <location>
        <begin position="324"/>
        <end position="352"/>
    </location>
</feature>
<organism evidence="2 3">
    <name type="scientific">Callosobruchus maculatus</name>
    <name type="common">Southern cowpea weevil</name>
    <name type="synonym">Pulse bruchid</name>
    <dbReference type="NCBI Taxonomy" id="64391"/>
    <lineage>
        <taxon>Eukaryota</taxon>
        <taxon>Metazoa</taxon>
        <taxon>Ecdysozoa</taxon>
        <taxon>Arthropoda</taxon>
        <taxon>Hexapoda</taxon>
        <taxon>Insecta</taxon>
        <taxon>Pterygota</taxon>
        <taxon>Neoptera</taxon>
        <taxon>Endopterygota</taxon>
        <taxon>Coleoptera</taxon>
        <taxon>Polyphaga</taxon>
        <taxon>Cucujiformia</taxon>
        <taxon>Chrysomeloidea</taxon>
        <taxon>Chrysomelidae</taxon>
        <taxon>Bruchinae</taxon>
        <taxon>Bruchini</taxon>
        <taxon>Callosobruchus</taxon>
    </lineage>
</organism>
<feature type="compositionally biased region" description="Basic and acidic residues" evidence="1">
    <location>
        <begin position="163"/>
        <end position="207"/>
    </location>
</feature>
<evidence type="ECO:0000313" key="2">
    <source>
        <dbReference type="EMBL" id="VEN42187.1"/>
    </source>
</evidence>
<gene>
    <name evidence="2" type="ORF">CALMAC_LOCUS5764</name>
</gene>
<feature type="compositionally biased region" description="Polar residues" evidence="1">
    <location>
        <begin position="216"/>
        <end position="237"/>
    </location>
</feature>